<dbReference type="GO" id="GO:0060070">
    <property type="term" value="P:canonical Wnt signaling pathway"/>
    <property type="evidence" value="ECO:0007669"/>
    <property type="project" value="TreeGrafter"/>
</dbReference>
<dbReference type="EMBL" id="JAODUO010000101">
    <property type="protein sequence ID" value="KAK2189603.1"/>
    <property type="molecule type" value="Genomic_DNA"/>
</dbReference>
<dbReference type="InterPro" id="IPR000033">
    <property type="entry name" value="LDLR_classB_rpt"/>
</dbReference>
<dbReference type="Proteomes" id="UP001209878">
    <property type="component" value="Unassembled WGS sequence"/>
</dbReference>
<gene>
    <name evidence="2" type="ORF">NP493_101g04037</name>
</gene>
<dbReference type="SMART" id="SM00135">
    <property type="entry name" value="LY"/>
    <property type="match status" value="1"/>
</dbReference>
<dbReference type="InterPro" id="IPR011042">
    <property type="entry name" value="6-blade_b-propeller_TolB-like"/>
</dbReference>
<dbReference type="GO" id="GO:0017147">
    <property type="term" value="F:Wnt-protein binding"/>
    <property type="evidence" value="ECO:0007669"/>
    <property type="project" value="TreeGrafter"/>
</dbReference>
<proteinExistence type="predicted"/>
<dbReference type="GO" id="GO:0005886">
    <property type="term" value="C:plasma membrane"/>
    <property type="evidence" value="ECO:0007669"/>
    <property type="project" value="TreeGrafter"/>
</dbReference>
<dbReference type="PANTHER" id="PTHR46513:SF13">
    <property type="entry name" value="EGF-LIKE DOMAIN-CONTAINING PROTEIN"/>
    <property type="match status" value="1"/>
</dbReference>
<dbReference type="InterPro" id="IPR050778">
    <property type="entry name" value="Cueball_EGF_LRP_Nidogen"/>
</dbReference>
<dbReference type="GO" id="GO:0042813">
    <property type="term" value="F:Wnt receptor activity"/>
    <property type="evidence" value="ECO:0007669"/>
    <property type="project" value="TreeGrafter"/>
</dbReference>
<accession>A0AAD9P7I0</accession>
<dbReference type="SUPFAM" id="SSF63825">
    <property type="entry name" value="YWTD domain"/>
    <property type="match status" value="1"/>
</dbReference>
<protein>
    <submittedName>
        <fullName evidence="2">Uncharacterized protein</fullName>
    </submittedName>
</protein>
<sequence length="147" mass="16140">MVLNCIFITFRLLFFSTYNPTRVYKASLDGTTVTQIVSGLGDVCGLDIDICANIICWADHAGKRIECSNYMGDERRELTRTTGKPWGVAIQDGVAYYTTGTPNRVSSLPLTGGNVTILDIGTFNTSSFYGIAILHRGHHCIPTGIWE</sequence>
<feature type="chain" id="PRO_5042011697" evidence="1">
    <location>
        <begin position="21"/>
        <end position="147"/>
    </location>
</feature>
<organism evidence="2 3">
    <name type="scientific">Ridgeia piscesae</name>
    <name type="common">Tubeworm</name>
    <dbReference type="NCBI Taxonomy" id="27915"/>
    <lineage>
        <taxon>Eukaryota</taxon>
        <taxon>Metazoa</taxon>
        <taxon>Spiralia</taxon>
        <taxon>Lophotrochozoa</taxon>
        <taxon>Annelida</taxon>
        <taxon>Polychaeta</taxon>
        <taxon>Sedentaria</taxon>
        <taxon>Canalipalpata</taxon>
        <taxon>Sabellida</taxon>
        <taxon>Siboglinidae</taxon>
        <taxon>Ridgeia</taxon>
    </lineage>
</organism>
<keyword evidence="3" id="KW-1185">Reference proteome</keyword>
<evidence type="ECO:0000313" key="2">
    <source>
        <dbReference type="EMBL" id="KAK2189603.1"/>
    </source>
</evidence>
<feature type="signal peptide" evidence="1">
    <location>
        <begin position="1"/>
        <end position="20"/>
    </location>
</feature>
<dbReference type="Gene3D" id="2.120.10.30">
    <property type="entry name" value="TolB, C-terminal domain"/>
    <property type="match status" value="1"/>
</dbReference>
<dbReference type="PANTHER" id="PTHR46513">
    <property type="entry name" value="VITELLOGENIN RECEPTOR-LIKE PROTEIN-RELATED-RELATED"/>
    <property type="match status" value="1"/>
</dbReference>
<keyword evidence="1" id="KW-0732">Signal</keyword>
<reference evidence="2" key="1">
    <citation type="journal article" date="2023" name="Mol. Biol. Evol.">
        <title>Third-Generation Sequencing Reveals the Adaptive Role of the Epigenome in Three Deep-Sea Polychaetes.</title>
        <authorList>
            <person name="Perez M."/>
            <person name="Aroh O."/>
            <person name="Sun Y."/>
            <person name="Lan Y."/>
            <person name="Juniper S.K."/>
            <person name="Young C.R."/>
            <person name="Angers B."/>
            <person name="Qian P.Y."/>
        </authorList>
    </citation>
    <scope>NUCLEOTIDE SEQUENCE</scope>
    <source>
        <tissue evidence="2">Vestimentum</tissue>
    </source>
</reference>
<name>A0AAD9P7I0_RIDPI</name>
<evidence type="ECO:0000256" key="1">
    <source>
        <dbReference type="SAM" id="SignalP"/>
    </source>
</evidence>
<comment type="caution">
    <text evidence="2">The sequence shown here is derived from an EMBL/GenBank/DDBJ whole genome shotgun (WGS) entry which is preliminary data.</text>
</comment>
<evidence type="ECO:0000313" key="3">
    <source>
        <dbReference type="Proteomes" id="UP001209878"/>
    </source>
</evidence>
<dbReference type="AlphaFoldDB" id="A0AAD9P7I0"/>